<evidence type="ECO:0000313" key="2">
    <source>
        <dbReference type="EMBL" id="ATZ17175.1"/>
    </source>
</evidence>
<feature type="compositionally biased region" description="Pro residues" evidence="1">
    <location>
        <begin position="340"/>
        <end position="351"/>
    </location>
</feature>
<dbReference type="OrthoDB" id="392083at2"/>
<dbReference type="AlphaFoldDB" id="A0A2K8NTJ8"/>
<evidence type="ECO:0000313" key="3">
    <source>
        <dbReference type="Proteomes" id="UP000232063"/>
    </source>
</evidence>
<accession>A0A2K8NTJ8</accession>
<proteinExistence type="predicted"/>
<dbReference type="PROSITE" id="PS51257">
    <property type="entry name" value="PROKAR_LIPOPROTEIN"/>
    <property type="match status" value="1"/>
</dbReference>
<dbReference type="Proteomes" id="UP000232063">
    <property type="component" value="Chromosome"/>
</dbReference>
<evidence type="ECO:0000256" key="1">
    <source>
        <dbReference type="SAM" id="MobiDB-lite"/>
    </source>
</evidence>
<keyword evidence="3" id="KW-1185">Reference proteome</keyword>
<name>A0A2K8NTJ8_9MOLU</name>
<evidence type="ECO:0008006" key="4">
    <source>
        <dbReference type="Google" id="ProtNLM"/>
    </source>
</evidence>
<dbReference type="InterPro" id="IPR054816">
    <property type="entry name" value="Lipoprotein_mollicutes-type_CS"/>
</dbReference>
<dbReference type="NCBIfam" id="NF038029">
    <property type="entry name" value="LP_plasma"/>
    <property type="match status" value="1"/>
</dbReference>
<dbReference type="RefSeq" id="WP_025734349.1">
    <property type="nucleotide sequence ID" value="NZ_CP024963.1"/>
</dbReference>
<gene>
    <name evidence="2" type="ORF">ELUMI_v1c04510</name>
</gene>
<feature type="region of interest" description="Disordered" evidence="1">
    <location>
        <begin position="318"/>
        <end position="388"/>
    </location>
</feature>
<protein>
    <recommendedName>
        <fullName evidence="4">Lipoprotein</fullName>
    </recommendedName>
</protein>
<dbReference type="KEGG" id="elj:ELUMI_v1c04510"/>
<dbReference type="EMBL" id="CP024963">
    <property type="protein sequence ID" value="ATZ17175.1"/>
    <property type="molecule type" value="Genomic_DNA"/>
</dbReference>
<reference evidence="2 3" key="1">
    <citation type="submission" date="2017-11" db="EMBL/GenBank/DDBJ databases">
        <title>Genome sequence of Entomoplasma luminosum PIMN-1 (ATCC 49195).</title>
        <authorList>
            <person name="Lo W.-S."/>
            <person name="Gasparich G.E."/>
            <person name="Kuo C.-H."/>
        </authorList>
    </citation>
    <scope>NUCLEOTIDE SEQUENCE [LARGE SCALE GENOMIC DNA]</scope>
    <source>
        <strain evidence="2 3">PIMN-1</strain>
    </source>
</reference>
<organism evidence="2 3">
    <name type="scientific">Williamsoniiplasma luminosum</name>
    <dbReference type="NCBI Taxonomy" id="214888"/>
    <lineage>
        <taxon>Bacteria</taxon>
        <taxon>Bacillati</taxon>
        <taxon>Mycoplasmatota</taxon>
        <taxon>Mollicutes</taxon>
        <taxon>Entomoplasmatales</taxon>
        <taxon>Williamsoniiplasma</taxon>
    </lineage>
</organism>
<sequence length="388" mass="42576">MKKLLSFISTITIVGSAALTVVSCSGDESQAIVKLIERSKNSASVIYLGAKDNQSSRSFEYGLKQVLGVNSMDEASKQLSASFNVDPTGATELKADNELFLNWQTAFKQEWKNTDLSEANVNLDTKSKEYGKISDLKKDSKLFSKPKGATNFFFDYISYDKTEDLTKATTKLTDEYIRNDLMTQLASFEFSNKEAENARDALSKRTADIKKAVDDIKTNITKGPIFLVVKNGHIVSINNGWFTYVEPNLKNTPKGEPPADLLGQYKKFIESIGEIMGKDLNNNAFGEIFKKNSSNITNLIKVITNDVSKSLANGGWDQGAVNWDTKKDQPTNFPTKPDPEPNPPKPEPKPPGDGGTQPPAGDKPGTGEGGTTPKPDDKTTKNPKKINK</sequence>